<evidence type="ECO:0000256" key="2">
    <source>
        <dbReference type="ARBA" id="ARBA00022843"/>
    </source>
</evidence>
<keyword evidence="4" id="KW-1185">Reference proteome</keyword>
<dbReference type="Proteomes" id="UP000790787">
    <property type="component" value="Chromosome 20"/>
</dbReference>
<evidence type="ECO:0000313" key="5">
    <source>
        <dbReference type="RefSeq" id="XP_016484584.1"/>
    </source>
</evidence>
<dbReference type="PROSITE" id="PS50053">
    <property type="entry name" value="UBIQUITIN_2"/>
    <property type="match status" value="1"/>
</dbReference>
<name>A0A1S4B6T8_TOBAC</name>
<dbReference type="PaxDb" id="4097-A0A1S4B6T8"/>
<evidence type="ECO:0000313" key="4">
    <source>
        <dbReference type="Proteomes" id="UP000790787"/>
    </source>
</evidence>
<dbReference type="GO" id="GO:0031625">
    <property type="term" value="F:ubiquitin protein ligase binding"/>
    <property type="evidence" value="ECO:0000318"/>
    <property type="project" value="GO_Central"/>
</dbReference>
<dbReference type="Gene3D" id="3.10.20.90">
    <property type="entry name" value="Phosphatidylinositol 3-kinase Catalytic Subunit, Chain A, domain 1"/>
    <property type="match status" value="2"/>
</dbReference>
<dbReference type="GO" id="GO:0005634">
    <property type="term" value="C:nucleus"/>
    <property type="evidence" value="ECO:0000318"/>
    <property type="project" value="GO_Central"/>
</dbReference>
<dbReference type="OrthoDB" id="1043111at2759"/>
<dbReference type="GO" id="GO:0031386">
    <property type="term" value="F:protein tag activity"/>
    <property type="evidence" value="ECO:0000318"/>
    <property type="project" value="GO_Central"/>
</dbReference>
<dbReference type="InterPro" id="IPR000626">
    <property type="entry name" value="Ubiquitin-like_dom"/>
</dbReference>
<gene>
    <name evidence="5" type="primary">LOC107805109</name>
</gene>
<evidence type="ECO:0000256" key="1">
    <source>
        <dbReference type="ARBA" id="ARBA00022499"/>
    </source>
</evidence>
<dbReference type="SUPFAM" id="SSF54236">
    <property type="entry name" value="Ubiquitin-like"/>
    <property type="match status" value="2"/>
</dbReference>
<dbReference type="GeneID" id="107805109"/>
<dbReference type="GO" id="GO:0019941">
    <property type="term" value="P:modification-dependent protein catabolic process"/>
    <property type="evidence" value="ECO:0000318"/>
    <property type="project" value="GO_Central"/>
</dbReference>
<dbReference type="GO" id="GO:0005737">
    <property type="term" value="C:cytoplasm"/>
    <property type="evidence" value="ECO:0000318"/>
    <property type="project" value="GO_Central"/>
</dbReference>
<feature type="non-terminal residue" evidence="5">
    <location>
        <position position="1"/>
    </location>
</feature>
<dbReference type="KEGG" id="nta:107805109"/>
<dbReference type="InterPro" id="IPR050158">
    <property type="entry name" value="Ubiquitin_ubiquitin-like"/>
</dbReference>
<dbReference type="RefSeq" id="XP_016484584.1">
    <property type="nucleotide sequence ID" value="XM_016629098.1"/>
</dbReference>
<evidence type="ECO:0000259" key="3">
    <source>
        <dbReference type="PROSITE" id="PS50053"/>
    </source>
</evidence>
<proteinExistence type="predicted"/>
<dbReference type="InterPro" id="IPR029071">
    <property type="entry name" value="Ubiquitin-like_domsf"/>
</dbReference>
<organism evidence="4 5">
    <name type="scientific">Nicotiana tabacum</name>
    <name type="common">Common tobacco</name>
    <dbReference type="NCBI Taxonomy" id="4097"/>
    <lineage>
        <taxon>Eukaryota</taxon>
        <taxon>Viridiplantae</taxon>
        <taxon>Streptophyta</taxon>
        <taxon>Embryophyta</taxon>
        <taxon>Tracheophyta</taxon>
        <taxon>Spermatophyta</taxon>
        <taxon>Magnoliopsida</taxon>
        <taxon>eudicotyledons</taxon>
        <taxon>Gunneridae</taxon>
        <taxon>Pentapetalae</taxon>
        <taxon>asterids</taxon>
        <taxon>lamiids</taxon>
        <taxon>Solanales</taxon>
        <taxon>Solanaceae</taxon>
        <taxon>Nicotianoideae</taxon>
        <taxon>Nicotianeae</taxon>
        <taxon>Nicotiana</taxon>
    </lineage>
</organism>
<accession>A0A1S4B6T8</accession>
<sequence>LKRTFRKKRVFLLTFKKQKLLNEAGRTLRDAQALPSLGIIKDSTLIFRYAPATQIVVRNIVSGHVLKIMVGPYDTIGDVKTVIQKYEGIPFHKQKLTFCGAEPDDSEYLYDQNESFLLLQYKSVTQVFVINNLSGRVLKVAVDPDDTIGDVKAAIYEKEGIRLHEQSYCSFDDSIPQF</sequence>
<dbReference type="SMR" id="A0A1S4B6T8"/>
<reference evidence="4" key="1">
    <citation type="journal article" date="2014" name="Nat. Commun.">
        <title>The tobacco genome sequence and its comparison with those of tomato and potato.</title>
        <authorList>
            <person name="Sierro N."/>
            <person name="Battey J.N."/>
            <person name="Ouadi S."/>
            <person name="Bakaher N."/>
            <person name="Bovet L."/>
            <person name="Willig A."/>
            <person name="Goepfert S."/>
            <person name="Peitsch M.C."/>
            <person name="Ivanov N.V."/>
        </authorList>
    </citation>
    <scope>NUCLEOTIDE SEQUENCE [LARGE SCALE GENOMIC DNA]</scope>
</reference>
<dbReference type="AlphaFoldDB" id="A0A1S4B6T8"/>
<dbReference type="STRING" id="4097.A0A1S4B6T8"/>
<keyword evidence="2" id="KW-0832">Ubl conjugation</keyword>
<dbReference type="GO" id="GO:0003729">
    <property type="term" value="F:mRNA binding"/>
    <property type="evidence" value="ECO:0007669"/>
    <property type="project" value="UniProtKB-ARBA"/>
</dbReference>
<reference evidence="5" key="2">
    <citation type="submission" date="2025-08" db="UniProtKB">
        <authorList>
            <consortium name="RefSeq"/>
        </authorList>
    </citation>
    <scope>IDENTIFICATION</scope>
</reference>
<dbReference type="Pfam" id="PF00240">
    <property type="entry name" value="ubiquitin"/>
    <property type="match status" value="2"/>
</dbReference>
<keyword evidence="1" id="KW-1017">Isopeptide bond</keyword>
<protein>
    <recommendedName>
        <fullName evidence="3">Ubiquitin-like domain-containing protein</fullName>
    </recommendedName>
</protein>
<dbReference type="GO" id="GO:0016567">
    <property type="term" value="P:protein ubiquitination"/>
    <property type="evidence" value="ECO:0000318"/>
    <property type="project" value="GO_Central"/>
</dbReference>
<dbReference type="PANTHER" id="PTHR10666">
    <property type="entry name" value="UBIQUITIN"/>
    <property type="match status" value="1"/>
</dbReference>